<dbReference type="Proteomes" id="UP000827284">
    <property type="component" value="Unassembled WGS sequence"/>
</dbReference>
<feature type="domain" description="LysM" evidence="3">
    <location>
        <begin position="30"/>
        <end position="77"/>
    </location>
</feature>
<reference evidence="4" key="1">
    <citation type="submission" date="2021-11" db="EMBL/GenBank/DDBJ databases">
        <authorList>
            <person name="Herlambang A."/>
            <person name="Guo Y."/>
            <person name="Takashima Y."/>
            <person name="Nishizawa T."/>
        </authorList>
    </citation>
    <scope>NUCLEOTIDE SEQUENCE</scope>
    <source>
        <strain evidence="4">E1425</strain>
    </source>
</reference>
<feature type="compositionally biased region" description="Basic residues" evidence="1">
    <location>
        <begin position="98"/>
        <end position="150"/>
    </location>
</feature>
<dbReference type="InterPro" id="IPR036779">
    <property type="entry name" value="LysM_dom_sf"/>
</dbReference>
<keyword evidence="5" id="KW-1185">Reference proteome</keyword>
<evidence type="ECO:0000256" key="2">
    <source>
        <dbReference type="SAM" id="SignalP"/>
    </source>
</evidence>
<dbReference type="AlphaFoldDB" id="A0A9P3H3J5"/>
<proteinExistence type="predicted"/>
<feature type="signal peptide" evidence="2">
    <location>
        <begin position="1"/>
        <end position="19"/>
    </location>
</feature>
<feature type="region of interest" description="Disordered" evidence="1">
    <location>
        <begin position="72"/>
        <end position="157"/>
    </location>
</feature>
<sequence>MKFSATLLVLAAVASQAMAVIPIPVKGCQKTVVVKSTDTGCVQFATDNHITFKQLLAWNEKLRTDCANLDVGAPLCVAGPSTKPQPKPTQKPEPKPTQKPKPKPTQKPKPKPTQKPKPKPTQKPKPKPTQKPKPKPTSKPHAKTTSKPKPKATPNRL</sequence>
<feature type="chain" id="PRO_5040193797" description="LysM domain-containing protein" evidence="2">
    <location>
        <begin position="20"/>
        <end position="157"/>
    </location>
</feature>
<gene>
    <name evidence="4" type="ORF">EMPS_01795</name>
</gene>
<evidence type="ECO:0000259" key="3">
    <source>
        <dbReference type="PROSITE" id="PS51782"/>
    </source>
</evidence>
<dbReference type="EMBL" id="BQFW01000002">
    <property type="protein sequence ID" value="GJJ69449.1"/>
    <property type="molecule type" value="Genomic_DNA"/>
</dbReference>
<dbReference type="PRINTS" id="PR01217">
    <property type="entry name" value="PRICHEXTENSN"/>
</dbReference>
<dbReference type="Gene3D" id="3.10.350.10">
    <property type="entry name" value="LysM domain"/>
    <property type="match status" value="1"/>
</dbReference>
<comment type="caution">
    <text evidence="4">The sequence shown here is derived from an EMBL/GenBank/DDBJ whole genome shotgun (WGS) entry which is preliminary data.</text>
</comment>
<evidence type="ECO:0000313" key="4">
    <source>
        <dbReference type="EMBL" id="GJJ69449.1"/>
    </source>
</evidence>
<evidence type="ECO:0000256" key="1">
    <source>
        <dbReference type="SAM" id="MobiDB-lite"/>
    </source>
</evidence>
<reference evidence="4" key="2">
    <citation type="journal article" date="2022" name="Microbiol. Resour. Announc.">
        <title>Whole-Genome Sequence of Entomortierella parvispora E1425, a Mucoromycotan Fungus Associated with Burkholderiaceae-Related Endosymbiotic Bacteria.</title>
        <authorList>
            <person name="Herlambang A."/>
            <person name="Guo Y."/>
            <person name="Takashima Y."/>
            <person name="Narisawa K."/>
            <person name="Ohta H."/>
            <person name="Nishizawa T."/>
        </authorList>
    </citation>
    <scope>NUCLEOTIDE SEQUENCE</scope>
    <source>
        <strain evidence="4">E1425</strain>
    </source>
</reference>
<protein>
    <recommendedName>
        <fullName evidence="3">LysM domain-containing protein</fullName>
    </recommendedName>
</protein>
<dbReference type="CDD" id="cd00118">
    <property type="entry name" value="LysM"/>
    <property type="match status" value="1"/>
</dbReference>
<organism evidence="4 5">
    <name type="scientific">Entomortierella parvispora</name>
    <dbReference type="NCBI Taxonomy" id="205924"/>
    <lineage>
        <taxon>Eukaryota</taxon>
        <taxon>Fungi</taxon>
        <taxon>Fungi incertae sedis</taxon>
        <taxon>Mucoromycota</taxon>
        <taxon>Mortierellomycotina</taxon>
        <taxon>Mortierellomycetes</taxon>
        <taxon>Mortierellales</taxon>
        <taxon>Mortierellaceae</taxon>
        <taxon>Entomortierella</taxon>
    </lineage>
</organism>
<dbReference type="PROSITE" id="PS51782">
    <property type="entry name" value="LYSM"/>
    <property type="match status" value="1"/>
</dbReference>
<name>A0A9P3H3J5_9FUNG</name>
<dbReference type="OrthoDB" id="5985073at2759"/>
<evidence type="ECO:0000313" key="5">
    <source>
        <dbReference type="Proteomes" id="UP000827284"/>
    </source>
</evidence>
<keyword evidence="2" id="KW-0732">Signal</keyword>
<dbReference type="InterPro" id="IPR018392">
    <property type="entry name" value="LysM"/>
</dbReference>
<accession>A0A9P3H3J5</accession>